<dbReference type="Pfam" id="PF01209">
    <property type="entry name" value="Ubie_methyltran"/>
    <property type="match status" value="1"/>
</dbReference>
<sequence>MSRDISKERNKISAMFNGIAGSYDLLNHLLSLGIDKYWRRVLISHSMKKGPSKALDIATGTGDIAIALYKAGVETTAIDIADQMVEIAKEKCRKLKESNISKPIFFIASADDIPFEEKSFQLVTIGFGIRNFENRKRALKEIFRVLQNGGELSILEFASPKNKIWGALYRFYFHNILPLIGKLVSKDMEAYTYLPQSVSQFPQYIAFCKELEEVGFINTSFRPLTGGVSVLYTASKL</sequence>
<accession>A0A644YAD6</accession>
<dbReference type="EMBL" id="VSSQ01004530">
    <property type="protein sequence ID" value="MPM25582.1"/>
    <property type="molecule type" value="Genomic_DNA"/>
</dbReference>
<dbReference type="GO" id="GO:0043770">
    <property type="term" value="F:demethylmenaquinone methyltransferase activity"/>
    <property type="evidence" value="ECO:0007669"/>
    <property type="project" value="UniProtKB-EC"/>
</dbReference>
<dbReference type="AlphaFoldDB" id="A0A644YAD6"/>
<comment type="caution">
    <text evidence="4">The sequence shown here is derived from an EMBL/GenBank/DDBJ whole genome shotgun (WGS) entry which is preliminary data.</text>
</comment>
<dbReference type="Gene3D" id="3.40.50.150">
    <property type="entry name" value="Vaccinia Virus protein VP39"/>
    <property type="match status" value="1"/>
</dbReference>
<dbReference type="PROSITE" id="PS51608">
    <property type="entry name" value="SAM_MT_UBIE"/>
    <property type="match status" value="1"/>
</dbReference>
<dbReference type="CDD" id="cd02440">
    <property type="entry name" value="AdoMet_MTases"/>
    <property type="match status" value="1"/>
</dbReference>
<dbReference type="InterPro" id="IPR029063">
    <property type="entry name" value="SAM-dependent_MTases_sf"/>
</dbReference>
<evidence type="ECO:0000256" key="3">
    <source>
        <dbReference type="ARBA" id="ARBA00022691"/>
    </source>
</evidence>
<dbReference type="PANTHER" id="PTHR43591">
    <property type="entry name" value="METHYLTRANSFERASE"/>
    <property type="match status" value="1"/>
</dbReference>
<keyword evidence="1 4" id="KW-0489">Methyltransferase</keyword>
<dbReference type="InterPro" id="IPR004033">
    <property type="entry name" value="UbiE/COQ5_MeTrFase"/>
</dbReference>
<evidence type="ECO:0000313" key="4">
    <source>
        <dbReference type="EMBL" id="MPM25582.1"/>
    </source>
</evidence>
<dbReference type="EC" id="2.1.1.163" evidence="4"/>
<name>A0A644YAD6_9ZZZZ</name>
<protein>
    <submittedName>
        <fullName evidence="4">Demethylmenaquinone methyltransferase</fullName>
        <ecNumber evidence="4">2.1.1.163</ecNumber>
    </submittedName>
</protein>
<evidence type="ECO:0000256" key="2">
    <source>
        <dbReference type="ARBA" id="ARBA00022679"/>
    </source>
</evidence>
<dbReference type="GO" id="GO:0032259">
    <property type="term" value="P:methylation"/>
    <property type="evidence" value="ECO:0007669"/>
    <property type="project" value="UniProtKB-KW"/>
</dbReference>
<dbReference type="NCBIfam" id="TIGR01934">
    <property type="entry name" value="MenG_MenH_UbiE"/>
    <property type="match status" value="1"/>
</dbReference>
<dbReference type="NCBIfam" id="NF001244">
    <property type="entry name" value="PRK00216.1-5"/>
    <property type="match status" value="1"/>
</dbReference>
<dbReference type="InterPro" id="IPR023576">
    <property type="entry name" value="UbiE/COQ5_MeTrFase_CS"/>
</dbReference>
<gene>
    <name evidence="4" type="primary">menG_13</name>
    <name evidence="4" type="ORF">SDC9_72078</name>
</gene>
<keyword evidence="3" id="KW-0949">S-adenosyl-L-methionine</keyword>
<dbReference type="PANTHER" id="PTHR43591:SF24">
    <property type="entry name" value="2-METHOXY-6-POLYPRENYL-1,4-BENZOQUINOL METHYLASE, MITOCHONDRIAL"/>
    <property type="match status" value="1"/>
</dbReference>
<dbReference type="HAMAP" id="MF_01813">
    <property type="entry name" value="MenG_UbiE_methyltr"/>
    <property type="match status" value="1"/>
</dbReference>
<dbReference type="PROSITE" id="PS01183">
    <property type="entry name" value="UBIE_1"/>
    <property type="match status" value="1"/>
</dbReference>
<dbReference type="GO" id="GO:0042181">
    <property type="term" value="P:ketone biosynthetic process"/>
    <property type="evidence" value="ECO:0007669"/>
    <property type="project" value="UniProtKB-ARBA"/>
</dbReference>
<organism evidence="4">
    <name type="scientific">bioreactor metagenome</name>
    <dbReference type="NCBI Taxonomy" id="1076179"/>
    <lineage>
        <taxon>unclassified sequences</taxon>
        <taxon>metagenomes</taxon>
        <taxon>ecological metagenomes</taxon>
    </lineage>
</organism>
<reference evidence="4" key="1">
    <citation type="submission" date="2019-08" db="EMBL/GenBank/DDBJ databases">
        <authorList>
            <person name="Kucharzyk K."/>
            <person name="Murdoch R.W."/>
            <person name="Higgins S."/>
            <person name="Loffler F."/>
        </authorList>
    </citation>
    <scope>NUCLEOTIDE SEQUENCE</scope>
</reference>
<keyword evidence="2 4" id="KW-0808">Transferase</keyword>
<evidence type="ECO:0000256" key="1">
    <source>
        <dbReference type="ARBA" id="ARBA00022603"/>
    </source>
</evidence>
<proteinExistence type="inferred from homology"/>
<dbReference type="SUPFAM" id="SSF53335">
    <property type="entry name" value="S-adenosyl-L-methionine-dependent methyltransferases"/>
    <property type="match status" value="1"/>
</dbReference>